<dbReference type="Pfam" id="PF16041">
    <property type="entry name" value="APD1-4_M"/>
    <property type="match status" value="1"/>
</dbReference>
<evidence type="ECO:0000256" key="1">
    <source>
        <dbReference type="SAM" id="Phobius"/>
    </source>
</evidence>
<dbReference type="PhylomeDB" id="E9FQV0"/>
<evidence type="ECO:0008006" key="6">
    <source>
        <dbReference type="Google" id="ProtNLM"/>
    </source>
</evidence>
<dbReference type="InterPro" id="IPR032008">
    <property type="entry name" value="APD1-4_N"/>
</dbReference>
<dbReference type="InParanoid" id="E9FQV0"/>
<sequence length="557" mass="62898">MEESTYSIPDDRFSYQSSDDYNYNYRQSLNMSFTFGDHNLESGKYQYDALPVNNSAGGARCSLFNSTAAKIVHLIVFGIALPTLFIVVPVYAKYVLYADTVVTFGASDMRLMDGHVSTTWCKSQQIQMNSSFDAYLMADRPTLTPKAQMLTMTRHFELDDDLKEFWGFYLLKGSEVTVSTCARYLGANVMLIKGINSLKFCAYVGRESKEDESNEILGLEKHKLAEQYQLETDDDGDFRAPAPALFKQPAKKDKARILQLIKSHNDKRRLIKLLERKNINSDRNDTLVPTEVVEKVEKALQKILQQEIESLYQEVKSIIAANSTKPASNTPDATKPKAVKNRWPLKPLNNPGAKLSAVINEEVDSEEDAAYEMDELSLNTTADGIADDRGTIDHNHFNDTSLSNEESSFSSSEEAMLHCKGVILSQPLVPENQCSNDVSPRYNNIKYTIEEEGYYYFIFSSANEKVRNKLSVKFDLLKTVFNLTEATDVCHNSTSCNFPLSFYSSEKVVVSIPVPNSSVSQDWDRTFVARGVCEPRMPLYLTFVLLVPLFLVFCAFR</sequence>
<keyword evidence="1" id="KW-0472">Membrane</keyword>
<dbReference type="OrthoDB" id="6375539at2759"/>
<dbReference type="STRING" id="6669.E9FQV0"/>
<dbReference type="InterPro" id="IPR032010">
    <property type="entry name" value="APD1-4_M"/>
</dbReference>
<evidence type="ECO:0000259" key="3">
    <source>
        <dbReference type="Pfam" id="PF16041"/>
    </source>
</evidence>
<dbReference type="OMA" id="VSTTWCQ"/>
<keyword evidence="1" id="KW-0812">Transmembrane</keyword>
<feature type="transmembrane region" description="Helical" evidence="1">
    <location>
        <begin position="71"/>
        <end position="92"/>
    </location>
</feature>
<dbReference type="HOGENOM" id="CLU_567747_0_0_1"/>
<keyword evidence="1" id="KW-1133">Transmembrane helix</keyword>
<dbReference type="KEGG" id="dpx:DAPPUDRAFT_299891"/>
<dbReference type="EMBL" id="GL732523">
    <property type="protein sequence ID" value="EFX90053.1"/>
    <property type="molecule type" value="Genomic_DNA"/>
</dbReference>
<protein>
    <recommendedName>
        <fullName evidence="6">E3 ubiquitin-protein ligase APD1-4 middle domain-containing protein</fullName>
    </recommendedName>
</protein>
<evidence type="ECO:0000259" key="2">
    <source>
        <dbReference type="Pfam" id="PF16040"/>
    </source>
</evidence>
<dbReference type="AlphaFoldDB" id="E9FQV0"/>
<keyword evidence="5" id="KW-1185">Reference proteome</keyword>
<accession>E9FQV0</accession>
<dbReference type="Proteomes" id="UP000000305">
    <property type="component" value="Unassembled WGS sequence"/>
</dbReference>
<dbReference type="eggNOG" id="KOG0885">
    <property type="taxonomic scope" value="Eukaryota"/>
</dbReference>
<dbReference type="Pfam" id="PF16040">
    <property type="entry name" value="APD1-4_N"/>
    <property type="match status" value="1"/>
</dbReference>
<name>E9FQV0_DAPPU</name>
<feature type="domain" description="E3 ubiquitin-protein ligase APD1-4 middle" evidence="3">
    <location>
        <begin position="445"/>
        <end position="554"/>
    </location>
</feature>
<feature type="transmembrane region" description="Helical" evidence="1">
    <location>
        <begin position="537"/>
        <end position="556"/>
    </location>
</feature>
<gene>
    <name evidence="4" type="ORF">DAPPUDRAFT_299891</name>
</gene>
<dbReference type="PANTHER" id="PTHR39077:SF1">
    <property type="entry name" value="E3 UBIQUITIN-PROTEIN LIGASE APD1-4 MIDDLE DOMAIN-CONTAINING PROTEIN"/>
    <property type="match status" value="1"/>
</dbReference>
<evidence type="ECO:0000313" key="5">
    <source>
        <dbReference type="Proteomes" id="UP000000305"/>
    </source>
</evidence>
<dbReference type="PANTHER" id="PTHR39077">
    <property type="entry name" value="DUF4793 DOMAIN-CONTAINING PROTEIN"/>
    <property type="match status" value="1"/>
</dbReference>
<feature type="domain" description="E3 ubiquitin-protein ligase APD1-4 N-terminal" evidence="2">
    <location>
        <begin position="129"/>
        <end position="198"/>
    </location>
</feature>
<organism evidence="4 5">
    <name type="scientific">Daphnia pulex</name>
    <name type="common">Water flea</name>
    <dbReference type="NCBI Taxonomy" id="6669"/>
    <lineage>
        <taxon>Eukaryota</taxon>
        <taxon>Metazoa</taxon>
        <taxon>Ecdysozoa</taxon>
        <taxon>Arthropoda</taxon>
        <taxon>Crustacea</taxon>
        <taxon>Branchiopoda</taxon>
        <taxon>Diplostraca</taxon>
        <taxon>Cladocera</taxon>
        <taxon>Anomopoda</taxon>
        <taxon>Daphniidae</taxon>
        <taxon>Daphnia</taxon>
    </lineage>
</organism>
<evidence type="ECO:0000313" key="4">
    <source>
        <dbReference type="EMBL" id="EFX90053.1"/>
    </source>
</evidence>
<reference evidence="4 5" key="1">
    <citation type="journal article" date="2011" name="Science">
        <title>The ecoresponsive genome of Daphnia pulex.</title>
        <authorList>
            <person name="Colbourne J.K."/>
            <person name="Pfrender M.E."/>
            <person name="Gilbert D."/>
            <person name="Thomas W.K."/>
            <person name="Tucker A."/>
            <person name="Oakley T.H."/>
            <person name="Tokishita S."/>
            <person name="Aerts A."/>
            <person name="Arnold G.J."/>
            <person name="Basu M.K."/>
            <person name="Bauer D.J."/>
            <person name="Caceres C.E."/>
            <person name="Carmel L."/>
            <person name="Casola C."/>
            <person name="Choi J.H."/>
            <person name="Detter J.C."/>
            <person name="Dong Q."/>
            <person name="Dusheyko S."/>
            <person name="Eads B.D."/>
            <person name="Frohlich T."/>
            <person name="Geiler-Samerotte K.A."/>
            <person name="Gerlach D."/>
            <person name="Hatcher P."/>
            <person name="Jogdeo S."/>
            <person name="Krijgsveld J."/>
            <person name="Kriventseva E.V."/>
            <person name="Kultz D."/>
            <person name="Laforsch C."/>
            <person name="Lindquist E."/>
            <person name="Lopez J."/>
            <person name="Manak J.R."/>
            <person name="Muller J."/>
            <person name="Pangilinan J."/>
            <person name="Patwardhan R.P."/>
            <person name="Pitluck S."/>
            <person name="Pritham E.J."/>
            <person name="Rechtsteiner A."/>
            <person name="Rho M."/>
            <person name="Rogozin I.B."/>
            <person name="Sakarya O."/>
            <person name="Salamov A."/>
            <person name="Schaack S."/>
            <person name="Shapiro H."/>
            <person name="Shiga Y."/>
            <person name="Skalitzky C."/>
            <person name="Smith Z."/>
            <person name="Souvorov A."/>
            <person name="Sung W."/>
            <person name="Tang Z."/>
            <person name="Tsuchiya D."/>
            <person name="Tu H."/>
            <person name="Vos H."/>
            <person name="Wang M."/>
            <person name="Wolf Y.I."/>
            <person name="Yamagata H."/>
            <person name="Yamada T."/>
            <person name="Ye Y."/>
            <person name="Shaw J.R."/>
            <person name="Andrews J."/>
            <person name="Crease T.J."/>
            <person name="Tang H."/>
            <person name="Lucas S.M."/>
            <person name="Robertson H.M."/>
            <person name="Bork P."/>
            <person name="Koonin E.V."/>
            <person name="Zdobnov E.M."/>
            <person name="Grigoriev I.V."/>
            <person name="Lynch M."/>
            <person name="Boore J.L."/>
        </authorList>
    </citation>
    <scope>NUCLEOTIDE SEQUENCE [LARGE SCALE GENOMIC DNA]</scope>
</reference>
<proteinExistence type="predicted"/>